<name>A0AAW2UW59_9LAMI</name>
<dbReference type="EMBL" id="JACGWN010000011">
    <property type="protein sequence ID" value="KAL0421108.1"/>
    <property type="molecule type" value="Genomic_DNA"/>
</dbReference>
<reference evidence="1" key="1">
    <citation type="submission" date="2020-06" db="EMBL/GenBank/DDBJ databases">
        <authorList>
            <person name="Li T."/>
            <person name="Hu X."/>
            <person name="Zhang T."/>
            <person name="Song X."/>
            <person name="Zhang H."/>
            <person name="Dai N."/>
            <person name="Sheng W."/>
            <person name="Hou X."/>
            <person name="Wei L."/>
        </authorList>
    </citation>
    <scope>NUCLEOTIDE SEQUENCE</scope>
    <source>
        <strain evidence="1">KEN1</strain>
        <tissue evidence="1">Leaf</tissue>
    </source>
</reference>
<proteinExistence type="predicted"/>
<comment type="caution">
    <text evidence="1">The sequence shown here is derived from an EMBL/GenBank/DDBJ whole genome shotgun (WGS) entry which is preliminary data.</text>
</comment>
<protein>
    <submittedName>
        <fullName evidence="1">Uncharacterized protein</fullName>
    </submittedName>
</protein>
<evidence type="ECO:0000313" key="1">
    <source>
        <dbReference type="EMBL" id="KAL0421108.1"/>
    </source>
</evidence>
<gene>
    <name evidence="1" type="ORF">Slati_3133700</name>
</gene>
<dbReference type="AlphaFoldDB" id="A0AAW2UW59"/>
<reference evidence="1" key="2">
    <citation type="journal article" date="2024" name="Plant">
        <title>Genomic evolution and insights into agronomic trait innovations of Sesamum species.</title>
        <authorList>
            <person name="Miao H."/>
            <person name="Wang L."/>
            <person name="Qu L."/>
            <person name="Liu H."/>
            <person name="Sun Y."/>
            <person name="Le M."/>
            <person name="Wang Q."/>
            <person name="Wei S."/>
            <person name="Zheng Y."/>
            <person name="Lin W."/>
            <person name="Duan Y."/>
            <person name="Cao H."/>
            <person name="Xiong S."/>
            <person name="Wang X."/>
            <person name="Wei L."/>
            <person name="Li C."/>
            <person name="Ma Q."/>
            <person name="Ju M."/>
            <person name="Zhao R."/>
            <person name="Li G."/>
            <person name="Mu C."/>
            <person name="Tian Q."/>
            <person name="Mei H."/>
            <person name="Zhang T."/>
            <person name="Gao T."/>
            <person name="Zhang H."/>
        </authorList>
    </citation>
    <scope>NUCLEOTIDE SEQUENCE</scope>
    <source>
        <strain evidence="1">KEN1</strain>
    </source>
</reference>
<organism evidence="1">
    <name type="scientific">Sesamum latifolium</name>
    <dbReference type="NCBI Taxonomy" id="2727402"/>
    <lineage>
        <taxon>Eukaryota</taxon>
        <taxon>Viridiplantae</taxon>
        <taxon>Streptophyta</taxon>
        <taxon>Embryophyta</taxon>
        <taxon>Tracheophyta</taxon>
        <taxon>Spermatophyta</taxon>
        <taxon>Magnoliopsida</taxon>
        <taxon>eudicotyledons</taxon>
        <taxon>Gunneridae</taxon>
        <taxon>Pentapetalae</taxon>
        <taxon>asterids</taxon>
        <taxon>lamiids</taxon>
        <taxon>Lamiales</taxon>
        <taxon>Pedaliaceae</taxon>
        <taxon>Sesamum</taxon>
    </lineage>
</organism>
<sequence>MGTNEKIDSNDPPRKGVIRMITGGPVEGDSHHARKAEIRKAHNKIITKVLDVETADDTPIIQFGRTEHSGPKSAHNDDALVITALLANYKVGRIFIDSGSSTDILFGDAYDQM</sequence>
<accession>A0AAW2UW59</accession>